<proteinExistence type="predicted"/>
<dbReference type="EMBL" id="JAEPRD010000098">
    <property type="protein sequence ID" value="KAG2199337.1"/>
    <property type="molecule type" value="Genomic_DNA"/>
</dbReference>
<feature type="compositionally biased region" description="Polar residues" evidence="1">
    <location>
        <begin position="274"/>
        <end position="288"/>
    </location>
</feature>
<protein>
    <submittedName>
        <fullName evidence="2">Uncharacterized protein</fullName>
    </submittedName>
</protein>
<dbReference type="Proteomes" id="UP000603453">
    <property type="component" value="Unassembled WGS sequence"/>
</dbReference>
<evidence type="ECO:0000256" key="1">
    <source>
        <dbReference type="SAM" id="MobiDB-lite"/>
    </source>
</evidence>
<evidence type="ECO:0000313" key="3">
    <source>
        <dbReference type="Proteomes" id="UP000603453"/>
    </source>
</evidence>
<feature type="region of interest" description="Disordered" evidence="1">
    <location>
        <begin position="330"/>
        <end position="350"/>
    </location>
</feature>
<name>A0A8H7QV59_9FUNG</name>
<gene>
    <name evidence="2" type="ORF">INT47_012971</name>
</gene>
<keyword evidence="3" id="KW-1185">Reference proteome</keyword>
<dbReference type="AlphaFoldDB" id="A0A8H7QV59"/>
<organism evidence="2 3">
    <name type="scientific">Mucor saturninus</name>
    <dbReference type="NCBI Taxonomy" id="64648"/>
    <lineage>
        <taxon>Eukaryota</taxon>
        <taxon>Fungi</taxon>
        <taxon>Fungi incertae sedis</taxon>
        <taxon>Mucoromycota</taxon>
        <taxon>Mucoromycotina</taxon>
        <taxon>Mucoromycetes</taxon>
        <taxon>Mucorales</taxon>
        <taxon>Mucorineae</taxon>
        <taxon>Mucoraceae</taxon>
        <taxon>Mucor</taxon>
    </lineage>
</organism>
<reference evidence="2" key="1">
    <citation type="submission" date="2020-12" db="EMBL/GenBank/DDBJ databases">
        <title>Metabolic potential, ecology and presence of endohyphal bacteria is reflected in genomic diversity of Mucoromycotina.</title>
        <authorList>
            <person name="Muszewska A."/>
            <person name="Okrasinska A."/>
            <person name="Steczkiewicz K."/>
            <person name="Drgas O."/>
            <person name="Orlowska M."/>
            <person name="Perlinska-Lenart U."/>
            <person name="Aleksandrzak-Piekarczyk T."/>
            <person name="Szatraj K."/>
            <person name="Zielenkiewicz U."/>
            <person name="Pilsyk S."/>
            <person name="Malc E."/>
            <person name="Mieczkowski P."/>
            <person name="Kruszewska J.S."/>
            <person name="Biernat P."/>
            <person name="Pawlowska J."/>
        </authorList>
    </citation>
    <scope>NUCLEOTIDE SEQUENCE</scope>
    <source>
        <strain evidence="2">WA0000017839</strain>
    </source>
</reference>
<sequence>MTNKPAAIIPTDALNQFENVFRVWNCKSLLEIDWSRMLTLCNSPDVDQWRRGKKLKGPEVTRTTFEELFLETYDVKLVDKFTHALTELCCIRMLQGECFRVFRVRMEANQDEGPEVVMYFLNALTVGLQEWVRPLLAGASEEDRSSLDYIYGLSVRVTQCGADDPLLDDRVSLKTIIPSNVLQYFEEHHNYFTLEVKYTKSKSRYVTMGSSEGQLGNNKRREVNPSSATSIDVNKKRRYNGPVSQGGSTTSGNNQNVRKFSGSRGNQGVRRLGPTSSMNTNSNGSQGANDDWRNHRVAAIISEEVRSARNIARNTARMLERRAKAAAKVSQVEANKNARKSRRREARAAKKAEGVTVAGFASIGMDAVASSPPPVISEDVVNAVDVANAVDEDMVMNEALSGLEGESQESPLLDDSNFDKFLVFPPP</sequence>
<accession>A0A8H7QV59</accession>
<comment type="caution">
    <text evidence="2">The sequence shown here is derived from an EMBL/GenBank/DDBJ whole genome shotgun (WGS) entry which is preliminary data.</text>
</comment>
<evidence type="ECO:0000313" key="2">
    <source>
        <dbReference type="EMBL" id="KAG2199337.1"/>
    </source>
</evidence>
<feature type="compositionally biased region" description="Polar residues" evidence="1">
    <location>
        <begin position="242"/>
        <end position="266"/>
    </location>
</feature>
<feature type="region of interest" description="Disordered" evidence="1">
    <location>
        <begin position="209"/>
        <end position="293"/>
    </location>
</feature>